<dbReference type="InterPro" id="IPR029044">
    <property type="entry name" value="Nucleotide-diphossugar_trans"/>
</dbReference>
<evidence type="ECO:0000256" key="8">
    <source>
        <dbReference type="ARBA" id="ARBA00037904"/>
    </source>
</evidence>
<dbReference type="PANTHER" id="PTHR43646:SF2">
    <property type="entry name" value="GLYCOSYLTRANSFERASE 2-LIKE DOMAIN-CONTAINING PROTEIN"/>
    <property type="match status" value="1"/>
</dbReference>
<keyword evidence="2" id="KW-1003">Cell membrane</keyword>
<comment type="function">
    <text evidence="7">Catalyzes the glycosylation of 4,4'-diaponeurosporenoate, i.e. the esterification of glucose at the C1'' position with the carboxyl group of 4,4'-diaponeurosporenic acid, to form glycosyl-4,4'-diaponeurosporenoate. This is a step in the biosynthesis of staphyloxanthin, an orange pigment present in most staphylococci strains.</text>
</comment>
<evidence type="ECO:0000256" key="5">
    <source>
        <dbReference type="ARBA" id="ARBA00022746"/>
    </source>
</evidence>
<keyword evidence="11" id="KW-1133">Transmembrane helix</keyword>
<keyword evidence="4 13" id="KW-0808">Transferase</keyword>
<keyword evidence="3" id="KW-0328">Glycosyltransferase</keyword>
<comment type="caution">
    <text evidence="13">The sequence shown here is derived from an EMBL/GenBank/DDBJ whole genome shotgun (WGS) entry which is preliminary data.</text>
</comment>
<comment type="subcellular location">
    <subcellularLocation>
        <location evidence="1">Cell membrane</location>
    </subcellularLocation>
</comment>
<evidence type="ECO:0000256" key="2">
    <source>
        <dbReference type="ARBA" id="ARBA00022475"/>
    </source>
</evidence>
<dbReference type="PANTHER" id="PTHR43646">
    <property type="entry name" value="GLYCOSYLTRANSFERASE"/>
    <property type="match status" value="1"/>
</dbReference>
<dbReference type="GO" id="GO:0016117">
    <property type="term" value="P:carotenoid biosynthetic process"/>
    <property type="evidence" value="ECO:0007669"/>
    <property type="project" value="UniProtKB-KW"/>
</dbReference>
<dbReference type="InterPro" id="IPR001173">
    <property type="entry name" value="Glyco_trans_2-like"/>
</dbReference>
<dbReference type="RefSeq" id="WP_245960964.1">
    <property type="nucleotide sequence ID" value="NZ_RAPK01000008.1"/>
</dbReference>
<dbReference type="EMBL" id="RAPK01000008">
    <property type="protein sequence ID" value="RKD73618.1"/>
    <property type="molecule type" value="Genomic_DNA"/>
</dbReference>
<evidence type="ECO:0000313" key="13">
    <source>
        <dbReference type="EMBL" id="RKD73618.1"/>
    </source>
</evidence>
<evidence type="ECO:0000256" key="7">
    <source>
        <dbReference type="ARBA" id="ARBA00037281"/>
    </source>
</evidence>
<reference evidence="13 14" key="1">
    <citation type="submission" date="2018-09" db="EMBL/GenBank/DDBJ databases">
        <title>Genomic Encyclopedia of Archaeal and Bacterial Type Strains, Phase II (KMG-II): from individual species to whole genera.</title>
        <authorList>
            <person name="Goeker M."/>
        </authorList>
    </citation>
    <scope>NUCLEOTIDE SEQUENCE [LARGE SCALE GENOMIC DNA]</scope>
    <source>
        <strain evidence="13 14">DSM 17008</strain>
    </source>
</reference>
<feature type="domain" description="Glycosyltransferase 2-like" evidence="12">
    <location>
        <begin position="34"/>
        <end position="201"/>
    </location>
</feature>
<evidence type="ECO:0000256" key="1">
    <source>
        <dbReference type="ARBA" id="ARBA00004236"/>
    </source>
</evidence>
<proteinExistence type="inferred from homology"/>
<evidence type="ECO:0000256" key="10">
    <source>
        <dbReference type="ARBA" id="ARBA00040345"/>
    </source>
</evidence>
<evidence type="ECO:0000256" key="3">
    <source>
        <dbReference type="ARBA" id="ARBA00022676"/>
    </source>
</evidence>
<evidence type="ECO:0000256" key="11">
    <source>
        <dbReference type="SAM" id="Phobius"/>
    </source>
</evidence>
<keyword evidence="5" id="KW-0125">Carotenoid biosynthesis</keyword>
<dbReference type="AlphaFoldDB" id="A0A419V514"/>
<name>A0A419V514_9BACL</name>
<evidence type="ECO:0000256" key="6">
    <source>
        <dbReference type="ARBA" id="ARBA00023136"/>
    </source>
</evidence>
<dbReference type="Proteomes" id="UP000285120">
    <property type="component" value="Unassembled WGS sequence"/>
</dbReference>
<evidence type="ECO:0000256" key="9">
    <source>
        <dbReference type="ARBA" id="ARBA00038120"/>
    </source>
</evidence>
<sequence>MMWFLVTAVLATLLLFWQRVSFPIVPVKETGTYSIIIPARDEEKNLKRLLPSLLAVPNDKREVIVVDDDSSDGTKETAASFGVKVISTPPLPKGWMGKSWACFQGARQAGGDTLCFLDADTWFSEDGPDRMIRYLEQPEAASFVTVHPFHFMYSFWEKLSAVFHLVVFASSGITHIFAKQSWAQGGFGPCLLIKREMYWEMGGHECIKSEIVEHLAFARKAQHQGIETRAFSGRGVLNMRMYEARLIDVVQGWSKSFASGAKTASLWLTAANVIWITAVVSFFVNSPEAGWWSLAGYLAIALWLYKTLRDIGNFRWFDALLFPVYFVFFVCIFMYSLLKTFFFKKATWKGRNIAGK</sequence>
<dbReference type="GO" id="GO:0005886">
    <property type="term" value="C:plasma membrane"/>
    <property type="evidence" value="ECO:0007669"/>
    <property type="project" value="UniProtKB-SubCell"/>
</dbReference>
<feature type="transmembrane region" description="Helical" evidence="11">
    <location>
        <begin position="264"/>
        <end position="283"/>
    </location>
</feature>
<keyword evidence="11" id="KW-0812">Transmembrane</keyword>
<comment type="pathway">
    <text evidence="8">Carotenoid biosynthesis; staphyloxanthin biosynthesis; staphyloxanthin from farnesyl diphosphate: step 4/5.</text>
</comment>
<protein>
    <recommendedName>
        <fullName evidence="10">4,4'-diaponeurosporenoate glycosyltransferase</fullName>
    </recommendedName>
</protein>
<dbReference type="Pfam" id="PF00535">
    <property type="entry name" value="Glycos_transf_2"/>
    <property type="match status" value="1"/>
</dbReference>
<dbReference type="GO" id="GO:0016757">
    <property type="term" value="F:glycosyltransferase activity"/>
    <property type="evidence" value="ECO:0007669"/>
    <property type="project" value="UniProtKB-KW"/>
</dbReference>
<feature type="transmembrane region" description="Helical" evidence="11">
    <location>
        <begin position="289"/>
        <end position="305"/>
    </location>
</feature>
<evidence type="ECO:0000313" key="14">
    <source>
        <dbReference type="Proteomes" id="UP000285120"/>
    </source>
</evidence>
<dbReference type="Gene3D" id="3.90.550.10">
    <property type="entry name" value="Spore Coat Polysaccharide Biosynthesis Protein SpsA, Chain A"/>
    <property type="match status" value="1"/>
</dbReference>
<evidence type="ECO:0000259" key="12">
    <source>
        <dbReference type="Pfam" id="PF00535"/>
    </source>
</evidence>
<keyword evidence="14" id="KW-1185">Reference proteome</keyword>
<organism evidence="13 14">
    <name type="scientific">Sinobaca qinghaiensis</name>
    <dbReference type="NCBI Taxonomy" id="342944"/>
    <lineage>
        <taxon>Bacteria</taxon>
        <taxon>Bacillati</taxon>
        <taxon>Bacillota</taxon>
        <taxon>Bacilli</taxon>
        <taxon>Bacillales</taxon>
        <taxon>Sporolactobacillaceae</taxon>
        <taxon>Sinobaca</taxon>
    </lineage>
</organism>
<dbReference type="SUPFAM" id="SSF53448">
    <property type="entry name" value="Nucleotide-diphospho-sugar transferases"/>
    <property type="match status" value="1"/>
</dbReference>
<evidence type="ECO:0000256" key="4">
    <source>
        <dbReference type="ARBA" id="ARBA00022679"/>
    </source>
</evidence>
<keyword evidence="6 11" id="KW-0472">Membrane</keyword>
<accession>A0A419V514</accession>
<feature type="transmembrane region" description="Helical" evidence="11">
    <location>
        <begin position="317"/>
        <end position="338"/>
    </location>
</feature>
<comment type="similarity">
    <text evidence="9">Belongs to the glycosyltransferase 2 family. CrtQ subfamily.</text>
</comment>
<gene>
    <name evidence="13" type="ORF">ATL39_1920</name>
</gene>